<dbReference type="Proteomes" id="UP000266841">
    <property type="component" value="Unassembled WGS sequence"/>
</dbReference>
<evidence type="ECO:0000256" key="1">
    <source>
        <dbReference type="SAM" id="MobiDB-lite"/>
    </source>
</evidence>
<gene>
    <name evidence="2" type="ORF">THAOC_00732</name>
</gene>
<feature type="compositionally biased region" description="Basic and acidic residues" evidence="1">
    <location>
        <begin position="1"/>
        <end position="11"/>
    </location>
</feature>
<reference evidence="2 3" key="1">
    <citation type="journal article" date="2012" name="Genome Biol.">
        <title>Genome and low-iron response of an oceanic diatom adapted to chronic iron limitation.</title>
        <authorList>
            <person name="Lommer M."/>
            <person name="Specht M."/>
            <person name="Roy A.S."/>
            <person name="Kraemer L."/>
            <person name="Andreson R."/>
            <person name="Gutowska M.A."/>
            <person name="Wolf J."/>
            <person name="Bergner S.V."/>
            <person name="Schilhabel M.B."/>
            <person name="Klostermeier U.C."/>
            <person name="Beiko R.G."/>
            <person name="Rosenstiel P."/>
            <person name="Hippler M."/>
            <person name="Laroche J."/>
        </authorList>
    </citation>
    <scope>NUCLEOTIDE SEQUENCE [LARGE SCALE GENOMIC DNA]</scope>
    <source>
        <strain evidence="2 3">CCMP1005</strain>
    </source>
</reference>
<feature type="compositionally biased region" description="Low complexity" evidence="1">
    <location>
        <begin position="440"/>
        <end position="450"/>
    </location>
</feature>
<keyword evidence="3" id="KW-1185">Reference proteome</keyword>
<accession>K0TNU5</accession>
<organism evidence="2 3">
    <name type="scientific">Thalassiosira oceanica</name>
    <name type="common">Marine diatom</name>
    <dbReference type="NCBI Taxonomy" id="159749"/>
    <lineage>
        <taxon>Eukaryota</taxon>
        <taxon>Sar</taxon>
        <taxon>Stramenopiles</taxon>
        <taxon>Ochrophyta</taxon>
        <taxon>Bacillariophyta</taxon>
        <taxon>Coscinodiscophyceae</taxon>
        <taxon>Thalassiosirophycidae</taxon>
        <taxon>Thalassiosirales</taxon>
        <taxon>Thalassiosiraceae</taxon>
        <taxon>Thalassiosira</taxon>
    </lineage>
</organism>
<feature type="compositionally biased region" description="Basic and acidic residues" evidence="1">
    <location>
        <begin position="49"/>
        <end position="61"/>
    </location>
</feature>
<feature type="compositionally biased region" description="Basic and acidic residues" evidence="1">
    <location>
        <begin position="470"/>
        <end position="487"/>
    </location>
</feature>
<dbReference type="AlphaFoldDB" id="K0TNU5"/>
<name>K0TNU5_THAOC</name>
<feature type="region of interest" description="Disordered" evidence="1">
    <location>
        <begin position="1"/>
        <end position="22"/>
    </location>
</feature>
<feature type="region of interest" description="Disordered" evidence="1">
    <location>
        <begin position="44"/>
        <end position="71"/>
    </location>
</feature>
<feature type="region of interest" description="Disordered" evidence="1">
    <location>
        <begin position="365"/>
        <end position="387"/>
    </location>
</feature>
<proteinExistence type="predicted"/>
<comment type="caution">
    <text evidence="2">The sequence shown here is derived from an EMBL/GenBank/DDBJ whole genome shotgun (WGS) entry which is preliminary data.</text>
</comment>
<feature type="compositionally biased region" description="Gly residues" evidence="1">
    <location>
        <begin position="370"/>
        <end position="387"/>
    </location>
</feature>
<sequence>MSPEVRPDFHRRLPPVRAEPHDVPVREVEHARAPVEHGVVVRVPRHRPVRDPRVPDRDDPRRRARHVRRGPPGVVVPEEELAAGDAVLDDVAVRHAVRAAEVVGAADLETVGPLRVAVVPAAAALPGQTREVGERRHPPRRDVQRRVRIVALDAVERDVLVDVDEQHPGHVPGPEVRHAPLDEVPLPLAVAPEAVVRVVLLPRVVLLFVLFGSPWLRTAGESYKDAVGSPYALGDCFGPLTPRVECTAIVLTSSTNRAAFLRFAGLSEKVAELDCPNPFKDVEAERPAISPKEALHLLPIMVYPSESVVLLPPDSDVDHPVPPPEYVRGTRPARRVDGHGEVAEGQDVVVVSEPLGEAGVLVVDEEASGSPGGGAAGGKGRGAGSGGCSPDLGVPSVAVAFCAAVAPRLPPGLPVGIPPGLSWDAGPDPAPRPAGTISTPAPASRSSPAGRARRRGPRPPPGPVGGGGRVARERVQPRVEVDREDHA</sequence>
<evidence type="ECO:0000313" key="3">
    <source>
        <dbReference type="Proteomes" id="UP000266841"/>
    </source>
</evidence>
<evidence type="ECO:0000313" key="2">
    <source>
        <dbReference type="EMBL" id="EJK77436.1"/>
    </source>
</evidence>
<feature type="region of interest" description="Disordered" evidence="1">
    <location>
        <begin position="420"/>
        <end position="487"/>
    </location>
</feature>
<protein>
    <submittedName>
        <fullName evidence="2">Uncharacterized protein</fullName>
    </submittedName>
</protein>
<dbReference type="EMBL" id="AGNL01000876">
    <property type="protein sequence ID" value="EJK77436.1"/>
    <property type="molecule type" value="Genomic_DNA"/>
</dbReference>